<protein>
    <recommendedName>
        <fullName evidence="6">DUF1254 domain-containing protein</fullName>
    </recommendedName>
</protein>
<sequence>MAAAAHQADRPATGGQGCRAMTGGDRDGAPGDFRLTRRQLCALPGSAALLGLLGGCAFAARADAPPLPSDLFGGTTADPYLLALRAYIWGYPLVRAAQVRQNTTLPADPFRPRPPSAAGAAINRLGHAAELATPLMKQGVAPNNDTLYSLAWLDMREGPFVLEMPDFGDRYYTVQFGQADSSTEQALGQRTHGGQLPPVLIQGPDQQVALPAGMVGVRSRQRYMMIAERSLVRTPADLPAVHALQRAMRLRRWVDYAAGTDLPAPVSDQRPLLAPDTRCPAPLHFLEMLGNVLRDWRPDAGEARLISGLRPLGLAAGRGFRLEALSQAGRAAAARGLADAEAAVRAKTFTLGRNVNGWSVNYGGSVFGEDHLLRAAVAMDQIYVLPAEEALYPNARSDGGGQPLDGRNRYVLRFGAGDLPPVDAFWSITMYFARGLMVPNAAGIYSIGDRTGGLVRNADGGIDIMIQQEPPAAPRSVNWLPAPPEPFMVMMRLYRPRAPVRSGHWKPPAIQKIGGA</sequence>
<evidence type="ECO:0000313" key="5">
    <source>
        <dbReference type="Proteomes" id="UP000218934"/>
    </source>
</evidence>
<feature type="region of interest" description="Disordered" evidence="1">
    <location>
        <begin position="1"/>
        <end position="25"/>
    </location>
</feature>
<dbReference type="EMBL" id="NWUF01000006">
    <property type="protein sequence ID" value="PCE42881.1"/>
    <property type="molecule type" value="Genomic_DNA"/>
</dbReference>
<dbReference type="InterPro" id="IPR037049">
    <property type="entry name" value="DUF1214_C_sf"/>
</dbReference>
<dbReference type="Pfam" id="PF06863">
    <property type="entry name" value="DUF1254"/>
    <property type="match status" value="1"/>
</dbReference>
<dbReference type="InterPro" id="IPR010621">
    <property type="entry name" value="DUF1214"/>
</dbReference>
<evidence type="ECO:0008006" key="6">
    <source>
        <dbReference type="Google" id="ProtNLM"/>
    </source>
</evidence>
<dbReference type="Proteomes" id="UP000218934">
    <property type="component" value="Unassembled WGS sequence"/>
</dbReference>
<dbReference type="Pfam" id="PF06742">
    <property type="entry name" value="DUF1214"/>
    <property type="match status" value="1"/>
</dbReference>
<evidence type="ECO:0000256" key="1">
    <source>
        <dbReference type="SAM" id="MobiDB-lite"/>
    </source>
</evidence>
<dbReference type="Gene3D" id="2.60.40.1610">
    <property type="entry name" value="Domain of unknown function DUF1254"/>
    <property type="match status" value="1"/>
</dbReference>
<dbReference type="OrthoDB" id="9777345at2"/>
<proteinExistence type="predicted"/>
<keyword evidence="5" id="KW-1185">Reference proteome</keyword>
<dbReference type="KEGG" id="rdi:CMV14_04525"/>
<evidence type="ECO:0000259" key="2">
    <source>
        <dbReference type="Pfam" id="PF06742"/>
    </source>
</evidence>
<name>A0A2A4FYR1_9SPHN</name>
<feature type="domain" description="DUF1254" evidence="3">
    <location>
        <begin position="122"/>
        <end position="251"/>
    </location>
</feature>
<organism evidence="4 5">
    <name type="scientific">Rhizorhabdus dicambivorans</name>
    <dbReference type="NCBI Taxonomy" id="1850238"/>
    <lineage>
        <taxon>Bacteria</taxon>
        <taxon>Pseudomonadati</taxon>
        <taxon>Pseudomonadota</taxon>
        <taxon>Alphaproteobacteria</taxon>
        <taxon>Sphingomonadales</taxon>
        <taxon>Sphingomonadaceae</taxon>
        <taxon>Rhizorhabdus</taxon>
    </lineage>
</organism>
<gene>
    <name evidence="4" type="ORF">COO09_08660</name>
</gene>
<dbReference type="SUPFAM" id="SSF160935">
    <property type="entry name" value="VPA0735-like"/>
    <property type="match status" value="1"/>
</dbReference>
<evidence type="ECO:0000259" key="3">
    <source>
        <dbReference type="Pfam" id="PF06863"/>
    </source>
</evidence>
<evidence type="ECO:0000313" key="4">
    <source>
        <dbReference type="EMBL" id="PCE42881.1"/>
    </source>
</evidence>
<dbReference type="PANTHER" id="PTHR36509:SF2">
    <property type="entry name" value="BLL3101 PROTEIN"/>
    <property type="match status" value="1"/>
</dbReference>
<dbReference type="PANTHER" id="PTHR36509">
    <property type="entry name" value="BLL3101 PROTEIN"/>
    <property type="match status" value="1"/>
</dbReference>
<comment type="caution">
    <text evidence="4">The sequence shown here is derived from an EMBL/GenBank/DDBJ whole genome shotgun (WGS) entry which is preliminary data.</text>
</comment>
<dbReference type="InterPro" id="IPR010679">
    <property type="entry name" value="DUF1254"/>
</dbReference>
<feature type="domain" description="DUF1214" evidence="2">
    <location>
        <begin position="389"/>
        <end position="497"/>
    </location>
</feature>
<dbReference type="Gene3D" id="2.60.120.600">
    <property type="entry name" value="Domain of unknown function DUF1214, C-terminal domain"/>
    <property type="match status" value="1"/>
</dbReference>
<accession>A0A2A4FYR1</accession>
<reference evidence="4 5" key="1">
    <citation type="submission" date="2017-09" db="EMBL/GenBank/DDBJ databases">
        <title>The Catabolism of 3,6-Dichlorosalicylic acid is Initiated by the Cytochrome P450 Monooxygenase DsmABC in Rhizorhabdus dicambivorans Ndbn-20.</title>
        <authorList>
            <person name="Na L."/>
        </authorList>
    </citation>
    <scope>NUCLEOTIDE SEQUENCE [LARGE SCALE GENOMIC DNA]</scope>
    <source>
        <strain evidence="4 5">Ndbn-20m</strain>
    </source>
</reference>
<dbReference type="AlphaFoldDB" id="A0A2A4FYR1"/>
<dbReference type="InterPro" id="IPR037050">
    <property type="entry name" value="DUF1254_sf"/>
</dbReference>